<dbReference type="Proteomes" id="UP000000600">
    <property type="component" value="Unassembled WGS sequence"/>
</dbReference>
<dbReference type="HOGENOM" id="CLU_197095_0_0_1"/>
<dbReference type="GeneID" id="5041115"/>
<dbReference type="InterPro" id="IPR017920">
    <property type="entry name" value="COMM"/>
</dbReference>
<dbReference type="RefSeq" id="XP_001455330.1">
    <property type="nucleotide sequence ID" value="XM_001455293.1"/>
</dbReference>
<reference evidence="2 3" key="1">
    <citation type="journal article" date="2006" name="Nature">
        <title>Global trends of whole-genome duplications revealed by the ciliate Paramecium tetraurelia.</title>
        <authorList>
            <consortium name="Genoscope"/>
            <person name="Aury J.-M."/>
            <person name="Jaillon O."/>
            <person name="Duret L."/>
            <person name="Noel B."/>
            <person name="Jubin C."/>
            <person name="Porcel B.M."/>
            <person name="Segurens B."/>
            <person name="Daubin V."/>
            <person name="Anthouard V."/>
            <person name="Aiach N."/>
            <person name="Arnaiz O."/>
            <person name="Billaut A."/>
            <person name="Beisson J."/>
            <person name="Blanc I."/>
            <person name="Bouhouche K."/>
            <person name="Camara F."/>
            <person name="Duharcourt S."/>
            <person name="Guigo R."/>
            <person name="Gogendeau D."/>
            <person name="Katinka M."/>
            <person name="Keller A.-M."/>
            <person name="Kissmehl R."/>
            <person name="Klotz C."/>
            <person name="Koll F."/>
            <person name="Le Moue A."/>
            <person name="Lepere C."/>
            <person name="Malinsky S."/>
            <person name="Nowacki M."/>
            <person name="Nowak J.K."/>
            <person name="Plattner H."/>
            <person name="Poulain J."/>
            <person name="Ruiz F."/>
            <person name="Serrano V."/>
            <person name="Zagulski M."/>
            <person name="Dessen P."/>
            <person name="Betermier M."/>
            <person name="Weissenbach J."/>
            <person name="Scarpelli C."/>
            <person name="Schachter V."/>
            <person name="Sperling L."/>
            <person name="Meyer E."/>
            <person name="Cohen J."/>
            <person name="Wincker P."/>
        </authorList>
    </citation>
    <scope>NUCLEOTIDE SEQUENCE [LARGE SCALE GENOMIC DNA]</scope>
    <source>
        <strain evidence="2 3">Stock d4-2</strain>
    </source>
</reference>
<evidence type="ECO:0000313" key="2">
    <source>
        <dbReference type="EMBL" id="CAK87933.1"/>
    </source>
</evidence>
<sequence>MSVQEFIANKKMLDVEWRFSSFNHNIILVATANSSKENYSDCFLQLKIKTIDKNMVEETTHFELTLAQFNELFTEIEKVKNLMSLIK</sequence>
<organism evidence="2 3">
    <name type="scientific">Paramecium tetraurelia</name>
    <dbReference type="NCBI Taxonomy" id="5888"/>
    <lineage>
        <taxon>Eukaryota</taxon>
        <taxon>Sar</taxon>
        <taxon>Alveolata</taxon>
        <taxon>Ciliophora</taxon>
        <taxon>Intramacronucleata</taxon>
        <taxon>Oligohymenophorea</taxon>
        <taxon>Peniculida</taxon>
        <taxon>Parameciidae</taxon>
        <taxon>Paramecium</taxon>
    </lineage>
</organism>
<proteinExistence type="predicted"/>
<dbReference type="OrthoDB" id="285397at2759"/>
<dbReference type="OMA" id="MVEETTH"/>
<dbReference type="PROSITE" id="PS51269">
    <property type="entry name" value="COMM"/>
    <property type="match status" value="1"/>
</dbReference>
<dbReference type="EMBL" id="CT868640">
    <property type="protein sequence ID" value="CAK87933.1"/>
    <property type="molecule type" value="Genomic_DNA"/>
</dbReference>
<evidence type="ECO:0000259" key="1">
    <source>
        <dbReference type="PROSITE" id="PS51269"/>
    </source>
</evidence>
<name>A0DY16_PARTE</name>
<gene>
    <name evidence="2" type="ORF">GSPATT00021558001</name>
</gene>
<dbReference type="KEGG" id="ptm:GSPATT00021558001"/>
<evidence type="ECO:0000313" key="3">
    <source>
        <dbReference type="Proteomes" id="UP000000600"/>
    </source>
</evidence>
<dbReference type="eggNOG" id="ENOG502R2WU">
    <property type="taxonomic scope" value="Eukaryota"/>
</dbReference>
<dbReference type="Pfam" id="PF07258">
    <property type="entry name" value="COMM_domain"/>
    <property type="match status" value="1"/>
</dbReference>
<dbReference type="InParanoid" id="A0DY16"/>
<keyword evidence="3" id="KW-1185">Reference proteome</keyword>
<accession>A0DY16</accession>
<feature type="domain" description="COMM" evidence="1">
    <location>
        <begin position="11"/>
        <end position="87"/>
    </location>
</feature>
<protein>
    <recommendedName>
        <fullName evidence="1">COMM domain-containing protein</fullName>
    </recommendedName>
</protein>
<dbReference type="AlphaFoldDB" id="A0DY16"/>